<reference evidence="1 2" key="1">
    <citation type="submission" date="2021-06" db="EMBL/GenBank/DDBJ databases">
        <title>Caerostris extrusa draft genome.</title>
        <authorList>
            <person name="Kono N."/>
            <person name="Arakawa K."/>
        </authorList>
    </citation>
    <scope>NUCLEOTIDE SEQUENCE [LARGE SCALE GENOMIC DNA]</scope>
</reference>
<keyword evidence="2" id="KW-1185">Reference proteome</keyword>
<gene>
    <name evidence="1" type="ORF">CEXT_436821</name>
</gene>
<dbReference type="AlphaFoldDB" id="A0AAV4XH68"/>
<evidence type="ECO:0000313" key="2">
    <source>
        <dbReference type="Proteomes" id="UP001054945"/>
    </source>
</evidence>
<evidence type="ECO:0000313" key="1">
    <source>
        <dbReference type="EMBL" id="GIY93285.1"/>
    </source>
</evidence>
<name>A0AAV4XH68_CAEEX</name>
<accession>A0AAV4XH68</accession>
<dbReference type="Proteomes" id="UP001054945">
    <property type="component" value="Unassembled WGS sequence"/>
</dbReference>
<proteinExistence type="predicted"/>
<sequence length="159" mass="18119">MGLVQSHPVHYSCFISVGDEAEFRPFVDWLDCKLVIEGQTEYLKSSFYFETNPGSYLRARLQRRPAKSQTISASTPLFVFCVSNEHKTVHRGILEWNVPPKMNRLLFSDRRQLLPLHNPIFFFFSSGARGCVTTGIFLVHLKGKSGCREGKNPSFAWGC</sequence>
<comment type="caution">
    <text evidence="1">The sequence shown here is derived from an EMBL/GenBank/DDBJ whole genome shotgun (WGS) entry which is preliminary data.</text>
</comment>
<protein>
    <submittedName>
        <fullName evidence="1">Uncharacterized protein</fullName>
    </submittedName>
</protein>
<organism evidence="1 2">
    <name type="scientific">Caerostris extrusa</name>
    <name type="common">Bark spider</name>
    <name type="synonym">Caerostris bankana</name>
    <dbReference type="NCBI Taxonomy" id="172846"/>
    <lineage>
        <taxon>Eukaryota</taxon>
        <taxon>Metazoa</taxon>
        <taxon>Ecdysozoa</taxon>
        <taxon>Arthropoda</taxon>
        <taxon>Chelicerata</taxon>
        <taxon>Arachnida</taxon>
        <taxon>Araneae</taxon>
        <taxon>Araneomorphae</taxon>
        <taxon>Entelegynae</taxon>
        <taxon>Araneoidea</taxon>
        <taxon>Araneidae</taxon>
        <taxon>Caerostris</taxon>
    </lineage>
</organism>
<dbReference type="EMBL" id="BPLR01000255">
    <property type="protein sequence ID" value="GIY93285.1"/>
    <property type="molecule type" value="Genomic_DNA"/>
</dbReference>